<keyword evidence="1" id="KW-0732">Signal</keyword>
<dbReference type="PROSITE" id="PS51257">
    <property type="entry name" value="PROKAR_LIPOPROTEIN"/>
    <property type="match status" value="1"/>
</dbReference>
<evidence type="ECO:0000313" key="2">
    <source>
        <dbReference type="EMBL" id="MDG3495388.1"/>
    </source>
</evidence>
<dbReference type="RefSeq" id="WP_009627511.1">
    <property type="nucleotide sequence ID" value="NZ_VBTY01000098.1"/>
</dbReference>
<evidence type="ECO:0000313" key="3">
    <source>
        <dbReference type="Proteomes" id="UP001152872"/>
    </source>
</evidence>
<dbReference type="Proteomes" id="UP001152872">
    <property type="component" value="Unassembled WGS sequence"/>
</dbReference>
<organism evidence="2 3">
    <name type="scientific">Pseudanabaena catenata USMAC16</name>
    <dbReference type="NCBI Taxonomy" id="1855837"/>
    <lineage>
        <taxon>Bacteria</taxon>
        <taxon>Bacillati</taxon>
        <taxon>Cyanobacteriota</taxon>
        <taxon>Cyanophyceae</taxon>
        <taxon>Pseudanabaenales</taxon>
        <taxon>Pseudanabaenaceae</taxon>
        <taxon>Pseudanabaena</taxon>
    </lineage>
</organism>
<evidence type="ECO:0000256" key="1">
    <source>
        <dbReference type="SAM" id="SignalP"/>
    </source>
</evidence>
<name>A0A9X4RHX5_9CYAN</name>
<reference evidence="2" key="1">
    <citation type="submission" date="2019-05" db="EMBL/GenBank/DDBJ databases">
        <title>Whole genome sequencing of Pseudanabaena catenata USMAC16.</title>
        <authorList>
            <person name="Khan Z."/>
            <person name="Omar W.M."/>
            <person name="Convey P."/>
            <person name="Merican F."/>
            <person name="Najimudin N."/>
        </authorList>
    </citation>
    <scope>NUCLEOTIDE SEQUENCE</scope>
    <source>
        <strain evidence="2">USMAC16</strain>
    </source>
</reference>
<sequence>MKRRKIKFALGLLGLSSFAIALSGCIFASHPQLNEGIKTSNIRTANVPNQQIAATPSVAISPSQKTDTVEKCSEAKAVMPSQKFKLRKCHSLDWRENKFILEQDNKEIGNWKAKFSLRFDAFEADLDGDGRQELIIAEHNATSNGLGVAYWTIYIFPDPSYPLPKPMQFETQEYGKLGTFVPDGDRFEVWTTEWKWIGETTGIIGQQWRYRNGELIPTDHPVLRRWLSFNFAAERSQTHHDPRVPYLWLANPKAQAYEENPLLQPYEITSIEDGTIQNVRNIRDVSDVNNNCHEKSNHDCKIVVDFNPDLGDPQSYIYDRKSNSNSLSISYFGDWSSRRIYPVSYLPSDPQKWLKDKRGKIITYADKYSTLRILWLTSNE</sequence>
<comment type="caution">
    <text evidence="2">The sequence shown here is derived from an EMBL/GenBank/DDBJ whole genome shotgun (WGS) entry which is preliminary data.</text>
</comment>
<feature type="signal peptide" evidence="1">
    <location>
        <begin position="1"/>
        <end position="21"/>
    </location>
</feature>
<evidence type="ECO:0008006" key="4">
    <source>
        <dbReference type="Google" id="ProtNLM"/>
    </source>
</evidence>
<accession>A0A9X4RHX5</accession>
<protein>
    <recommendedName>
        <fullName evidence="4">Lipoprotein</fullName>
    </recommendedName>
</protein>
<keyword evidence="3" id="KW-1185">Reference proteome</keyword>
<feature type="chain" id="PRO_5040866536" description="Lipoprotein" evidence="1">
    <location>
        <begin position="22"/>
        <end position="380"/>
    </location>
</feature>
<dbReference type="AlphaFoldDB" id="A0A9X4RHX5"/>
<gene>
    <name evidence="2" type="ORF">FEV09_12535</name>
</gene>
<dbReference type="EMBL" id="VBTY01000098">
    <property type="protein sequence ID" value="MDG3495388.1"/>
    <property type="molecule type" value="Genomic_DNA"/>
</dbReference>
<proteinExistence type="predicted"/>